<organism evidence="2 3">
    <name type="scientific">Nocardioides panzhihuensis</name>
    <dbReference type="NCBI Taxonomy" id="860243"/>
    <lineage>
        <taxon>Bacteria</taxon>
        <taxon>Bacillati</taxon>
        <taxon>Actinomycetota</taxon>
        <taxon>Actinomycetes</taxon>
        <taxon>Propionibacteriales</taxon>
        <taxon>Nocardioidaceae</taxon>
        <taxon>Nocardioides</taxon>
    </lineage>
</organism>
<proteinExistence type="predicted"/>
<evidence type="ECO:0000313" key="2">
    <source>
        <dbReference type="EMBL" id="NYI80720.1"/>
    </source>
</evidence>
<comment type="caution">
    <text evidence="2">The sequence shown here is derived from an EMBL/GenBank/DDBJ whole genome shotgun (WGS) entry which is preliminary data.</text>
</comment>
<evidence type="ECO:0000256" key="1">
    <source>
        <dbReference type="SAM" id="MobiDB-lite"/>
    </source>
</evidence>
<protein>
    <submittedName>
        <fullName evidence="2">Uncharacterized protein</fullName>
    </submittedName>
</protein>
<dbReference type="Proteomes" id="UP000564496">
    <property type="component" value="Unassembled WGS sequence"/>
</dbReference>
<keyword evidence="3" id="KW-1185">Reference proteome</keyword>
<reference evidence="2 3" key="1">
    <citation type="submission" date="2020-07" db="EMBL/GenBank/DDBJ databases">
        <title>Sequencing the genomes of 1000 actinobacteria strains.</title>
        <authorList>
            <person name="Klenk H.-P."/>
        </authorList>
    </citation>
    <scope>NUCLEOTIDE SEQUENCE [LARGE SCALE GENOMIC DNA]</scope>
    <source>
        <strain evidence="2 3">DSM 26487</strain>
    </source>
</reference>
<gene>
    <name evidence="2" type="ORF">BJ988_005368</name>
</gene>
<accession>A0A7Z0IV68</accession>
<sequence length="60" mass="6958">MAHLHTVGYGQRQPDEQNTPVPAFPPVTGVFSPYLQVVQRHDPRRFMPFRRVRNWAGNSL</sequence>
<name>A0A7Z0IV68_9ACTN</name>
<evidence type="ECO:0000313" key="3">
    <source>
        <dbReference type="Proteomes" id="UP000564496"/>
    </source>
</evidence>
<dbReference type="EMBL" id="JACBZR010000001">
    <property type="protein sequence ID" value="NYI80720.1"/>
    <property type="molecule type" value="Genomic_DNA"/>
</dbReference>
<feature type="region of interest" description="Disordered" evidence="1">
    <location>
        <begin position="1"/>
        <end position="23"/>
    </location>
</feature>
<dbReference type="AlphaFoldDB" id="A0A7Z0IV68"/>